<dbReference type="AlphaFoldDB" id="A0A3B0SZ06"/>
<dbReference type="InterPro" id="IPR002347">
    <property type="entry name" value="SDR_fam"/>
</dbReference>
<evidence type="ECO:0008006" key="2">
    <source>
        <dbReference type="Google" id="ProtNLM"/>
    </source>
</evidence>
<dbReference type="Pfam" id="PF00106">
    <property type="entry name" value="adh_short"/>
    <property type="match status" value="1"/>
</dbReference>
<dbReference type="PRINTS" id="PR00081">
    <property type="entry name" value="GDHRDH"/>
</dbReference>
<dbReference type="PANTHER" id="PTHR45458:SF1">
    <property type="entry name" value="SHORT CHAIN DEHYDROGENASE"/>
    <property type="match status" value="1"/>
</dbReference>
<dbReference type="SUPFAM" id="SSF51735">
    <property type="entry name" value="NAD(P)-binding Rossmann-fold domains"/>
    <property type="match status" value="1"/>
</dbReference>
<reference evidence="1" key="1">
    <citation type="submission" date="2018-06" db="EMBL/GenBank/DDBJ databases">
        <authorList>
            <person name="Zhirakovskaya E."/>
        </authorList>
    </citation>
    <scope>NUCLEOTIDE SEQUENCE</scope>
</reference>
<name>A0A3B0SZ06_9ZZZZ</name>
<accession>A0A3B0SZ06</accession>
<dbReference type="Gene3D" id="3.40.50.720">
    <property type="entry name" value="NAD(P)-binding Rossmann-like Domain"/>
    <property type="match status" value="1"/>
</dbReference>
<organism evidence="1">
    <name type="scientific">hydrothermal vent metagenome</name>
    <dbReference type="NCBI Taxonomy" id="652676"/>
    <lineage>
        <taxon>unclassified sequences</taxon>
        <taxon>metagenomes</taxon>
        <taxon>ecological metagenomes</taxon>
    </lineage>
</organism>
<sequence length="221" mass="24331">MKTVLITGTNRGIGLEMCRQLKNKGYSVTAVCRQASENLKELEIEIIEGIDVGQNDVIEKLKASLGNQRKFDVLINNAGILRGDNLEELDFKSIEDQFQVNALGPLRVTQAILPTLSEGSKILMITSRMGSVADNTSGRMYGYRMSKSALNMGSVSLAYDLKDRGIAVGIVHPGYVKTDMTNHSGHIETDESVRGILDRLDELTLANSGTFWHSNGEKLLW</sequence>
<protein>
    <recommendedName>
        <fullName evidence="2">Short-chain dehydrogenase/reductase (SDR) superfamily</fullName>
    </recommendedName>
</protein>
<evidence type="ECO:0000313" key="1">
    <source>
        <dbReference type="EMBL" id="VAW11701.1"/>
    </source>
</evidence>
<dbReference type="InterPro" id="IPR052184">
    <property type="entry name" value="SDR_enzymes"/>
</dbReference>
<dbReference type="InterPro" id="IPR036291">
    <property type="entry name" value="NAD(P)-bd_dom_sf"/>
</dbReference>
<dbReference type="GO" id="GO:0016616">
    <property type="term" value="F:oxidoreductase activity, acting on the CH-OH group of donors, NAD or NADP as acceptor"/>
    <property type="evidence" value="ECO:0007669"/>
    <property type="project" value="TreeGrafter"/>
</dbReference>
<gene>
    <name evidence="1" type="ORF">MNBD_BACTEROID05-291</name>
</gene>
<dbReference type="EMBL" id="UOEN01000040">
    <property type="protein sequence ID" value="VAW11701.1"/>
    <property type="molecule type" value="Genomic_DNA"/>
</dbReference>
<proteinExistence type="predicted"/>
<dbReference type="CDD" id="cd05325">
    <property type="entry name" value="carb_red_sniffer_like_SDR_c"/>
    <property type="match status" value="1"/>
</dbReference>
<dbReference type="PANTHER" id="PTHR45458">
    <property type="entry name" value="SHORT-CHAIN DEHYDROGENASE/REDUCTASE SDR"/>
    <property type="match status" value="1"/>
</dbReference>